<dbReference type="EMBL" id="CM056814">
    <property type="protein sequence ID" value="KAJ8627827.1"/>
    <property type="molecule type" value="Genomic_DNA"/>
</dbReference>
<sequence>MKPASADPTGPTTTTTVHNYKPLSFGVFRVAQLRTGGNDAALSRDFRACNVATTTVVCMFFSFSRTRWCNLS</sequence>
<accession>A0ACC2L419</accession>
<comment type="caution">
    <text evidence="1">The sequence shown here is derived from an EMBL/GenBank/DDBJ whole genome shotgun (WGS) entry which is preliminary data.</text>
</comment>
<evidence type="ECO:0000313" key="1">
    <source>
        <dbReference type="EMBL" id="KAJ8627827.1"/>
    </source>
</evidence>
<proteinExistence type="predicted"/>
<gene>
    <name evidence="1" type="ORF">MRB53_021134</name>
</gene>
<dbReference type="Proteomes" id="UP001234297">
    <property type="component" value="Chromosome 6"/>
</dbReference>
<evidence type="ECO:0000313" key="2">
    <source>
        <dbReference type="Proteomes" id="UP001234297"/>
    </source>
</evidence>
<keyword evidence="2" id="KW-1185">Reference proteome</keyword>
<organism evidence="1 2">
    <name type="scientific">Persea americana</name>
    <name type="common">Avocado</name>
    <dbReference type="NCBI Taxonomy" id="3435"/>
    <lineage>
        <taxon>Eukaryota</taxon>
        <taxon>Viridiplantae</taxon>
        <taxon>Streptophyta</taxon>
        <taxon>Embryophyta</taxon>
        <taxon>Tracheophyta</taxon>
        <taxon>Spermatophyta</taxon>
        <taxon>Magnoliopsida</taxon>
        <taxon>Magnoliidae</taxon>
        <taxon>Laurales</taxon>
        <taxon>Lauraceae</taxon>
        <taxon>Persea</taxon>
    </lineage>
</organism>
<protein>
    <submittedName>
        <fullName evidence="1">Uncharacterized protein</fullName>
    </submittedName>
</protein>
<name>A0ACC2L419_PERAE</name>
<reference evidence="1 2" key="1">
    <citation type="journal article" date="2022" name="Hortic Res">
        <title>A haplotype resolved chromosomal level avocado genome allows analysis of novel avocado genes.</title>
        <authorList>
            <person name="Nath O."/>
            <person name="Fletcher S.J."/>
            <person name="Hayward A."/>
            <person name="Shaw L.M."/>
            <person name="Masouleh A.K."/>
            <person name="Furtado A."/>
            <person name="Henry R.J."/>
            <person name="Mitter N."/>
        </authorList>
    </citation>
    <scope>NUCLEOTIDE SEQUENCE [LARGE SCALE GENOMIC DNA]</scope>
    <source>
        <strain evidence="2">cv. Hass</strain>
    </source>
</reference>